<proteinExistence type="predicted"/>
<sequence length="497" mass="53859">MMMGTPPHHLLPVNVNRPRPSPVDEQHDVRATAITTKTKPNKLFTLTSTPAYSYPSLPPKPDDKLRDSAPRNTHPHSHPHPHPHPHPRGPGLPDAYSACTSRRPSVAETTTSARKSTRSRSRSSSRSATATSTAAATVARSRLPARRISTSVPHGAESVPLTVQDALVGLIAASCQAQVDVDGLDTQPTGKTAPLRRAGYQIKSLRISLQLLRKVLRRLDTGRLQNPERASLVDVDVLVAVLAASVLTLSELEARLETLATRADELGLSPEDVCQRFTRALARDANRLRLVDFTITKLLSVLQVSNPREALRHKLQAGLATMDMLQADMALAQRMQQLQDAAQGLALASPDRRRELACRPPPAYSKPSPGNDDELPDYQAALDDDSAVPIQPRDWSVYSGLTLADIPALSRINLPLILGEIHDGYFYTAEYADSVTPGLDALDETQSLARPEALARVLLITGPTSDSRGTASEQGAGGLAHRLARKIAKRGLLSYCR</sequence>
<dbReference type="GeneID" id="66061310"/>
<feature type="compositionally biased region" description="Polar residues" evidence="1">
    <location>
        <begin position="33"/>
        <end position="51"/>
    </location>
</feature>
<feature type="compositionally biased region" description="Basic and acidic residues" evidence="1">
    <location>
        <begin position="60"/>
        <end position="69"/>
    </location>
</feature>
<feature type="region of interest" description="Disordered" evidence="1">
    <location>
        <begin position="1"/>
        <end position="146"/>
    </location>
</feature>
<evidence type="ECO:0000256" key="1">
    <source>
        <dbReference type="SAM" id="MobiDB-lite"/>
    </source>
</evidence>
<feature type="compositionally biased region" description="Low complexity" evidence="1">
    <location>
        <begin position="124"/>
        <end position="142"/>
    </location>
</feature>
<dbReference type="KEGG" id="uvi:66061310"/>
<dbReference type="EMBL" id="CP072753">
    <property type="protein sequence ID" value="QUC16291.1"/>
    <property type="molecule type" value="Genomic_DNA"/>
</dbReference>
<protein>
    <submittedName>
        <fullName evidence="2">Uncharacterized protein</fullName>
    </submittedName>
</protein>
<dbReference type="AlphaFoldDB" id="A0A8E5MDJ3"/>
<evidence type="ECO:0000313" key="2">
    <source>
        <dbReference type="EMBL" id="QUC16291.1"/>
    </source>
</evidence>
<keyword evidence="3" id="KW-1185">Reference proteome</keyword>
<gene>
    <name evidence="2" type="ORF">UV8b_00532</name>
</gene>
<feature type="compositionally biased region" description="Basic residues" evidence="1">
    <location>
        <begin position="73"/>
        <end position="87"/>
    </location>
</feature>
<reference evidence="2" key="1">
    <citation type="submission" date="2020-03" db="EMBL/GenBank/DDBJ databases">
        <title>A mixture of massive structural variations and highly conserved coding sequences in Ustilaginoidea virens genome.</title>
        <authorList>
            <person name="Zhang K."/>
            <person name="Zhao Z."/>
            <person name="Zhang Z."/>
            <person name="Li Y."/>
            <person name="Hsiang T."/>
            <person name="Sun W."/>
        </authorList>
    </citation>
    <scope>NUCLEOTIDE SEQUENCE</scope>
    <source>
        <strain evidence="2">UV-8b</strain>
    </source>
</reference>
<name>A0A8E5MDJ3_USTVR</name>
<dbReference type="Proteomes" id="UP000027002">
    <property type="component" value="Chromosome 1"/>
</dbReference>
<organism evidence="2 3">
    <name type="scientific">Ustilaginoidea virens</name>
    <name type="common">Rice false smut fungus</name>
    <name type="synonym">Villosiclava virens</name>
    <dbReference type="NCBI Taxonomy" id="1159556"/>
    <lineage>
        <taxon>Eukaryota</taxon>
        <taxon>Fungi</taxon>
        <taxon>Dikarya</taxon>
        <taxon>Ascomycota</taxon>
        <taxon>Pezizomycotina</taxon>
        <taxon>Sordariomycetes</taxon>
        <taxon>Hypocreomycetidae</taxon>
        <taxon>Hypocreales</taxon>
        <taxon>Clavicipitaceae</taxon>
        <taxon>Ustilaginoidea</taxon>
    </lineage>
</organism>
<dbReference type="RefSeq" id="XP_042993964.1">
    <property type="nucleotide sequence ID" value="XM_043138030.1"/>
</dbReference>
<evidence type="ECO:0000313" key="3">
    <source>
        <dbReference type="Proteomes" id="UP000027002"/>
    </source>
</evidence>
<dbReference type="OrthoDB" id="4941039at2759"/>
<accession>A0A8E5MDJ3</accession>
<feature type="region of interest" description="Disordered" evidence="1">
    <location>
        <begin position="356"/>
        <end position="375"/>
    </location>
</feature>